<dbReference type="InterPro" id="IPR001387">
    <property type="entry name" value="Cro/C1-type_HTH"/>
</dbReference>
<dbReference type="Proteomes" id="UP001205861">
    <property type="component" value="Unassembled WGS sequence"/>
</dbReference>
<evidence type="ECO:0000259" key="1">
    <source>
        <dbReference type="PROSITE" id="PS50943"/>
    </source>
</evidence>
<accession>A0ABT2BL63</accession>
<dbReference type="SMART" id="SM00530">
    <property type="entry name" value="HTH_XRE"/>
    <property type="match status" value="1"/>
</dbReference>
<dbReference type="Pfam" id="PF01381">
    <property type="entry name" value="HTH_3"/>
    <property type="match status" value="1"/>
</dbReference>
<dbReference type="InterPro" id="IPR010982">
    <property type="entry name" value="Lambda_DNA-bd_dom_sf"/>
</dbReference>
<evidence type="ECO:0000313" key="3">
    <source>
        <dbReference type="Proteomes" id="UP001205861"/>
    </source>
</evidence>
<dbReference type="PROSITE" id="PS50943">
    <property type="entry name" value="HTH_CROC1"/>
    <property type="match status" value="1"/>
</dbReference>
<evidence type="ECO:0000313" key="2">
    <source>
        <dbReference type="EMBL" id="MCS0609248.1"/>
    </source>
</evidence>
<name>A0ABT2BL63_9BURK</name>
<keyword evidence="3" id="KW-1185">Reference proteome</keyword>
<comment type="caution">
    <text evidence="2">The sequence shown here is derived from an EMBL/GenBank/DDBJ whole genome shotgun (WGS) entry which is preliminary data.</text>
</comment>
<dbReference type="Gene3D" id="1.10.260.40">
    <property type="entry name" value="lambda repressor-like DNA-binding domains"/>
    <property type="match status" value="1"/>
</dbReference>
<reference evidence="2 3" key="1">
    <citation type="submission" date="2022-08" db="EMBL/GenBank/DDBJ databases">
        <title>Reclassification of Massilia species as members of the genera Telluria, Duganella, Pseudoduganella, Mokoshia gen. nov. and Zemynaea gen. nov. using orthogonal and non-orthogonal genome-based approaches.</title>
        <authorList>
            <person name="Bowman J.P."/>
        </authorList>
    </citation>
    <scope>NUCLEOTIDE SEQUENCE [LARGE SCALE GENOMIC DNA]</scope>
    <source>
        <strain evidence="2 3">JCM 31607</strain>
    </source>
</reference>
<sequence length="92" mass="10680">MDARTNAVSEARWGAPVEYTFSCANPQRWIDRLREMKQLRSDAQLCRVLQVPPPMISKIRTGRINVSAGLMIRIHEVYNLPISDLRRMMSEH</sequence>
<protein>
    <submittedName>
        <fullName evidence="2">Helix-turn-helix domain-containing protein</fullName>
    </submittedName>
</protein>
<dbReference type="RefSeq" id="WP_258856907.1">
    <property type="nucleotide sequence ID" value="NZ_JANUGV010000003.1"/>
</dbReference>
<organism evidence="2 3">
    <name type="scientific">Massilia solisilvae</name>
    <dbReference type="NCBI Taxonomy" id="1811225"/>
    <lineage>
        <taxon>Bacteria</taxon>
        <taxon>Pseudomonadati</taxon>
        <taxon>Pseudomonadota</taxon>
        <taxon>Betaproteobacteria</taxon>
        <taxon>Burkholderiales</taxon>
        <taxon>Oxalobacteraceae</taxon>
        <taxon>Telluria group</taxon>
        <taxon>Massilia</taxon>
    </lineage>
</organism>
<gene>
    <name evidence="2" type="ORF">NX773_13835</name>
</gene>
<dbReference type="EMBL" id="JANUGV010000003">
    <property type="protein sequence ID" value="MCS0609248.1"/>
    <property type="molecule type" value="Genomic_DNA"/>
</dbReference>
<dbReference type="SUPFAM" id="SSF47413">
    <property type="entry name" value="lambda repressor-like DNA-binding domains"/>
    <property type="match status" value="1"/>
</dbReference>
<feature type="domain" description="HTH cro/C1-type" evidence="1">
    <location>
        <begin position="43"/>
        <end position="85"/>
    </location>
</feature>
<proteinExistence type="predicted"/>